<name>A0ABQ8ECE2_BRANA</name>
<evidence type="ECO:0000256" key="7">
    <source>
        <dbReference type="SAM" id="Phobius"/>
    </source>
</evidence>
<organism evidence="9 10">
    <name type="scientific">Brassica napus</name>
    <name type="common">Rape</name>
    <dbReference type="NCBI Taxonomy" id="3708"/>
    <lineage>
        <taxon>Eukaryota</taxon>
        <taxon>Viridiplantae</taxon>
        <taxon>Streptophyta</taxon>
        <taxon>Embryophyta</taxon>
        <taxon>Tracheophyta</taxon>
        <taxon>Spermatophyta</taxon>
        <taxon>Magnoliopsida</taxon>
        <taxon>eudicotyledons</taxon>
        <taxon>Gunneridae</taxon>
        <taxon>Pentapetalae</taxon>
        <taxon>rosids</taxon>
        <taxon>malvids</taxon>
        <taxon>Brassicales</taxon>
        <taxon>Brassicaceae</taxon>
        <taxon>Brassiceae</taxon>
        <taxon>Brassica</taxon>
    </lineage>
</organism>
<evidence type="ECO:0000313" key="10">
    <source>
        <dbReference type="Proteomes" id="UP000824890"/>
    </source>
</evidence>
<reference evidence="9 10" key="1">
    <citation type="submission" date="2021-05" db="EMBL/GenBank/DDBJ databases">
        <title>Genome Assembly of Synthetic Allotetraploid Brassica napus Reveals Homoeologous Exchanges between Subgenomes.</title>
        <authorList>
            <person name="Davis J.T."/>
        </authorList>
    </citation>
    <scope>NUCLEOTIDE SEQUENCE [LARGE SCALE GENOMIC DNA]</scope>
    <source>
        <strain evidence="10">cv. Da-Ae</strain>
        <tissue evidence="9">Seedling</tissue>
    </source>
</reference>
<evidence type="ECO:0000256" key="4">
    <source>
        <dbReference type="ARBA" id="ARBA00022989"/>
    </source>
</evidence>
<dbReference type="PANTHER" id="PTHR31113:SF32">
    <property type="entry name" value="UPF0496 PLANT-LIKE PROTEIN"/>
    <property type="match status" value="1"/>
</dbReference>
<dbReference type="InterPro" id="IPR002182">
    <property type="entry name" value="NB-ARC"/>
</dbReference>
<evidence type="ECO:0000259" key="8">
    <source>
        <dbReference type="Pfam" id="PF00931"/>
    </source>
</evidence>
<comment type="subcellular location">
    <subcellularLocation>
        <location evidence="1">Membrane</location>
    </subcellularLocation>
</comment>
<sequence length="729" mass="83408">MMGNNSRNKLENDESSGSPLQINLNPAYKEHLTSYQRACSEDPTLQSFDSALRERTNRVINKLVSDVELESLSFDSLREVIQCLFNMNQDVLKVILHYKEDIWKDQDLYSFVNMYLQSIETTQSFCSELGNCLNCARQRQEIIQFAVEQFEEIPLNRNNVKEKYEKTLGELKRFKSARDPFAEGFFYYFSSITRRHIMMLEELHTLKKNLVKNIKLWRIVSNMVFVTGFIAVLIFRAVAAPPVVAAIADALAVPVGSAGEWCNSLWTKFENVVRGQKQITTWSWVEACYISVKEMDNISVLLSKLEVEIEYLLKKAEFSVTKQKVVRLAIDEIEEGVIVFTETIEEFRVRADKYCRNMTTARAVILHMSIGIGYPSGSAKEEGTSGMVDFIWDINPNETEANSSRDDDVNPRKDDNFIDYEGNCFVAFNLQKNYVENKRAEPVVGEKKQENVTESSTMAKPLPEHKIWKEALESVASMEGIYLKEHSSETEFITFAVNEVLKRVSLWEGENPSLFPSTERGKSTGLPLGTGEKHKTYQNKQHLFGMEHHMEQLEKKLEFDCNETRIIGVVGMPGIGKTTLAVMLHEKWNSQFIRCVPLLNIRKKSNDYGPVWLRKTLLEVLLEGKFPLISDKTTHESVKDILLHTKVFVVLDDLSDKKQLEFLLGNLGWIKKGSKIVISTCDKSLLDGCAHDTYVVPVLNDREALSALSDTNEKLVVFRNNCRKLREVV</sequence>
<keyword evidence="5 7" id="KW-0472">Membrane</keyword>
<dbReference type="PANTHER" id="PTHR31113">
    <property type="entry name" value="UPF0496 PROTEIN 3-RELATED"/>
    <property type="match status" value="1"/>
</dbReference>
<comment type="similarity">
    <text evidence="2">Belongs to the UPF0496 family.</text>
</comment>
<dbReference type="Gene3D" id="3.40.50.300">
    <property type="entry name" value="P-loop containing nucleotide triphosphate hydrolases"/>
    <property type="match status" value="1"/>
</dbReference>
<dbReference type="SUPFAM" id="SSF52540">
    <property type="entry name" value="P-loop containing nucleoside triphosphate hydrolases"/>
    <property type="match status" value="1"/>
</dbReference>
<evidence type="ECO:0000256" key="1">
    <source>
        <dbReference type="ARBA" id="ARBA00004370"/>
    </source>
</evidence>
<dbReference type="InterPro" id="IPR007749">
    <property type="entry name" value="DUF677"/>
</dbReference>
<dbReference type="EMBL" id="JAGKQM010000002">
    <property type="protein sequence ID" value="KAH0939285.1"/>
    <property type="molecule type" value="Genomic_DNA"/>
</dbReference>
<evidence type="ECO:0000256" key="2">
    <source>
        <dbReference type="ARBA" id="ARBA00009074"/>
    </source>
</evidence>
<keyword evidence="10" id="KW-1185">Reference proteome</keyword>
<dbReference type="Pfam" id="PF00931">
    <property type="entry name" value="NB-ARC"/>
    <property type="match status" value="1"/>
</dbReference>
<evidence type="ECO:0000256" key="5">
    <source>
        <dbReference type="ARBA" id="ARBA00023136"/>
    </source>
</evidence>
<keyword evidence="4 7" id="KW-1133">Transmembrane helix</keyword>
<dbReference type="PRINTS" id="PR00364">
    <property type="entry name" value="DISEASERSIST"/>
</dbReference>
<gene>
    <name evidence="9" type="ORF">HID58_006746</name>
</gene>
<keyword evidence="3 7" id="KW-0812">Transmembrane</keyword>
<evidence type="ECO:0000313" key="9">
    <source>
        <dbReference type="EMBL" id="KAH0939285.1"/>
    </source>
</evidence>
<protein>
    <recommendedName>
        <fullName evidence="8">NB-ARC domain-containing protein</fullName>
    </recommendedName>
</protein>
<dbReference type="InterPro" id="IPR027417">
    <property type="entry name" value="P-loop_NTPase"/>
</dbReference>
<dbReference type="Proteomes" id="UP000824890">
    <property type="component" value="Unassembled WGS sequence"/>
</dbReference>
<dbReference type="Pfam" id="PF05055">
    <property type="entry name" value="DUF677"/>
    <property type="match status" value="1"/>
</dbReference>
<comment type="caution">
    <text evidence="9">The sequence shown here is derived from an EMBL/GenBank/DDBJ whole genome shotgun (WGS) entry which is preliminary data.</text>
</comment>
<feature type="domain" description="NB-ARC" evidence="8">
    <location>
        <begin position="547"/>
        <end position="708"/>
    </location>
</feature>
<feature type="transmembrane region" description="Helical" evidence="7">
    <location>
        <begin position="216"/>
        <end position="235"/>
    </location>
</feature>
<evidence type="ECO:0000256" key="6">
    <source>
        <dbReference type="SAM" id="MobiDB-lite"/>
    </source>
</evidence>
<evidence type="ECO:0000256" key="3">
    <source>
        <dbReference type="ARBA" id="ARBA00022692"/>
    </source>
</evidence>
<accession>A0ABQ8ECE2</accession>
<feature type="region of interest" description="Disordered" evidence="6">
    <location>
        <begin position="1"/>
        <end position="21"/>
    </location>
</feature>
<proteinExistence type="inferred from homology"/>